<dbReference type="EMBL" id="JBJXBP010000008">
    <property type="protein sequence ID" value="KAL3812457.1"/>
    <property type="molecule type" value="Genomic_DNA"/>
</dbReference>
<reference evidence="2 3" key="1">
    <citation type="submission" date="2024-12" db="EMBL/GenBank/DDBJ databases">
        <title>The unique morphological basis and parallel evolutionary history of personate flowers in Penstemon.</title>
        <authorList>
            <person name="Depatie T.H."/>
            <person name="Wessinger C.A."/>
        </authorList>
    </citation>
    <scope>NUCLEOTIDE SEQUENCE [LARGE SCALE GENOMIC DNA]</scope>
    <source>
        <strain evidence="2">WTNN_2</strain>
        <tissue evidence="2">Leaf</tissue>
    </source>
</reference>
<feature type="region of interest" description="Disordered" evidence="1">
    <location>
        <begin position="429"/>
        <end position="448"/>
    </location>
</feature>
<dbReference type="Gene3D" id="1.10.287.1080">
    <property type="entry name" value="MazG-like"/>
    <property type="match status" value="1"/>
</dbReference>
<organism evidence="2 3">
    <name type="scientific">Penstemon smallii</name>
    <dbReference type="NCBI Taxonomy" id="265156"/>
    <lineage>
        <taxon>Eukaryota</taxon>
        <taxon>Viridiplantae</taxon>
        <taxon>Streptophyta</taxon>
        <taxon>Embryophyta</taxon>
        <taxon>Tracheophyta</taxon>
        <taxon>Spermatophyta</taxon>
        <taxon>Magnoliopsida</taxon>
        <taxon>eudicotyledons</taxon>
        <taxon>Gunneridae</taxon>
        <taxon>Pentapetalae</taxon>
        <taxon>asterids</taxon>
        <taxon>lamiids</taxon>
        <taxon>Lamiales</taxon>
        <taxon>Plantaginaceae</taxon>
        <taxon>Cheloneae</taxon>
        <taxon>Penstemon</taxon>
    </lineage>
</organism>
<name>A0ABD3RHE4_9LAMI</name>
<feature type="compositionally biased region" description="Polar residues" evidence="1">
    <location>
        <begin position="355"/>
        <end position="376"/>
    </location>
</feature>
<feature type="region of interest" description="Disordered" evidence="1">
    <location>
        <begin position="259"/>
        <end position="296"/>
    </location>
</feature>
<feature type="compositionally biased region" description="Basic and acidic residues" evidence="1">
    <location>
        <begin position="456"/>
        <end position="472"/>
    </location>
</feature>
<feature type="compositionally biased region" description="Polar residues" evidence="1">
    <location>
        <begin position="276"/>
        <end position="289"/>
    </location>
</feature>
<feature type="compositionally biased region" description="Pro residues" evidence="1">
    <location>
        <begin position="345"/>
        <end position="354"/>
    </location>
</feature>
<sequence length="1340" mass="149389">MKRSTRLSSAVFQLTPTRTRFDLIIKAYEKKEKIASGLLEPFLAHLKTAQDQIAKGGYSILLEPKTESDAAWFTKATMERFVHFVNNPEVLERVYTLETEILQIEKAIAVQNNNDIGKNIVEDHQRKLTSDCEGNRSVPSSNEEKAIVLYKPVTQPPEPNGSCSQEGNSKVQLLKVLETRKIVLQREQRMAFARAVAADFDIDQMAPVVSFADCFGAMRLMEACSRFIDLWKSKHETKQWLDLDTSEELSTEMNSSGINLSATPYKHDESAHELSSENNLKSGLTSNADSPIPNARQEHFEGQFPHLVFPPWAMHAPPGVQPVFPTYPVQGVPYYQAYTSDGPSSHPPLNPMGPSPSNFRHQSGQKRQTLDSTNGNAGLETWEIDRTRSLDNTESEVSHTRKPRKRAGGSNKKQSGMVVIRNINYITSKEKKSGSESISDSDSDIDMENENYEADGHDVIQHNSKRSSDTKGSHQKSGGYNIDEVPDFEKDTDGGHWQAFQTCLLRGNDEDAHADNDESMFAMEKDARRKKDMNAMSDDPLALGVMDTGVMQDTRMSDIRGISGITSHRPRGSGDDALLSRADNDFRGTNNQTDIQFAETNGRSILSRTIHEDFMIGSQHHLTDFRNTSDTLNVNCFNGATSKMDREFSQGTADETFIVPFRSMSMDQVGRADINSIYLDSEIPSAHHKFENKVNFEPDALSLMPERGTEKRSTGYDLALDYEMQVCAGGSHEKREKYTTGVKGGLRKLEKDRRSMVISDSSNKQKTGGPIRKGKSSKMSPLEDARARAEKLRSYKADLQKIKKEKEQADAKRLEALKLERQKRISARGSSTAANPGTLSPQTKQLPAKHSPITNRGSKFSDSETGPSSPLQRSKVRTSLGSSELLKVSKVNKTHEGSHMAGNRLTRSSSSLSEMKRESAGVTPDSKATMARIRRLSEPKTISNPPVISMKARSAEAVQKRKLSEEPVRNKTSAIINHDRSELKIKPSKSHINAAENKVTMKDRQNVNGMKSSTFRENAEMSVSNCSTNDQMDADDNPIVEKTVVMLAPSLPMDGVNRNPIITQLQKQSEANEVRTAYSEKDPPLSTTAEKPYRAPYAHVSSLEDTCTGQSEYCKAPQARSDLLSRVEETVKAHIPEVKTIKMDKQSATSEKKLVKEPSKGLRRFMKFGKKNPSSSVDQSVDSECTSLDGTKHNDNARSTASTSEVNTVKNLILQDQTSHAVKEEVMVKREMDISLKELAKKLDDFAKARDWEKYHSPRNLLLAMVGEVGELSEIFQWKGEVEKGLPNWEESDKEHLGEELSDVLLYLIRLADICGIDLPHAATKKIAKNAIKYPSKIFS</sequence>
<feature type="compositionally biased region" description="Basic and acidic residues" evidence="1">
    <location>
        <begin position="265"/>
        <end position="275"/>
    </location>
</feature>
<feature type="region of interest" description="Disordered" evidence="1">
    <location>
        <begin position="731"/>
        <end position="789"/>
    </location>
</feature>
<evidence type="ECO:0000313" key="2">
    <source>
        <dbReference type="EMBL" id="KAL3812457.1"/>
    </source>
</evidence>
<evidence type="ECO:0000313" key="3">
    <source>
        <dbReference type="Proteomes" id="UP001634393"/>
    </source>
</evidence>
<feature type="compositionally biased region" description="Polar residues" evidence="1">
    <location>
        <begin position="1172"/>
        <end position="1189"/>
    </location>
</feature>
<feature type="compositionally biased region" description="Basic and acidic residues" evidence="1">
    <location>
        <begin position="383"/>
        <end position="399"/>
    </location>
</feature>
<feature type="region of interest" description="Disordered" evidence="1">
    <location>
        <begin position="456"/>
        <end position="493"/>
    </location>
</feature>
<gene>
    <name evidence="2" type="ORF">ACJIZ3_013725</name>
</gene>
<dbReference type="PANTHER" id="PTHR31008">
    <property type="entry name" value="COP1-INTERACTING PROTEIN-RELATED"/>
    <property type="match status" value="1"/>
</dbReference>
<keyword evidence="3" id="KW-1185">Reference proteome</keyword>
<proteinExistence type="predicted"/>
<feature type="region of interest" description="Disordered" evidence="1">
    <location>
        <begin position="822"/>
        <end position="927"/>
    </location>
</feature>
<dbReference type="InterPro" id="IPR025984">
    <property type="entry name" value="DCTPP"/>
</dbReference>
<feature type="compositionally biased region" description="Polar residues" evidence="1">
    <location>
        <begin position="828"/>
        <end position="845"/>
    </location>
</feature>
<dbReference type="Proteomes" id="UP001634393">
    <property type="component" value="Unassembled WGS sequence"/>
</dbReference>
<protein>
    <submittedName>
        <fullName evidence="2">Uncharacterized protein</fullName>
    </submittedName>
</protein>
<dbReference type="CDD" id="cd11537">
    <property type="entry name" value="NTP-PPase_RS21-C6_like"/>
    <property type="match status" value="1"/>
</dbReference>
<feature type="region of interest" description="Disordered" evidence="1">
    <location>
        <begin position="338"/>
        <end position="419"/>
    </location>
</feature>
<feature type="region of interest" description="Disordered" evidence="1">
    <location>
        <begin position="1167"/>
        <end position="1203"/>
    </location>
</feature>
<evidence type="ECO:0000256" key="1">
    <source>
        <dbReference type="SAM" id="MobiDB-lite"/>
    </source>
</evidence>
<comment type="caution">
    <text evidence="2">The sequence shown here is derived from an EMBL/GenBank/DDBJ whole genome shotgun (WGS) entry which is preliminary data.</text>
</comment>
<accession>A0ABD3RHE4</accession>
<feature type="compositionally biased region" description="Acidic residues" evidence="1">
    <location>
        <begin position="439"/>
        <end position="448"/>
    </location>
</feature>
<feature type="compositionally biased region" description="Polar residues" evidence="1">
    <location>
        <begin position="852"/>
        <end position="882"/>
    </location>
</feature>
<dbReference type="Pfam" id="PF12643">
    <property type="entry name" value="MazG-like"/>
    <property type="match status" value="1"/>
</dbReference>
<dbReference type="PANTHER" id="PTHR31008:SF2">
    <property type="entry name" value="COP1-INTERACTING PROTEIN-LIKE PROTEIN"/>
    <property type="match status" value="1"/>
</dbReference>
<dbReference type="SUPFAM" id="SSF101386">
    <property type="entry name" value="all-alpha NTP pyrophosphatases"/>
    <property type="match status" value="1"/>
</dbReference>